<dbReference type="Proteomes" id="UP000813824">
    <property type="component" value="Unassembled WGS sequence"/>
</dbReference>
<name>A0A8K0UFH9_9AGAR</name>
<evidence type="ECO:0000256" key="1">
    <source>
        <dbReference type="SAM" id="MobiDB-lite"/>
    </source>
</evidence>
<keyword evidence="2" id="KW-1133">Transmembrane helix</keyword>
<evidence type="ECO:0000313" key="3">
    <source>
        <dbReference type="EMBL" id="KAH8080698.1"/>
    </source>
</evidence>
<reference evidence="3" key="1">
    <citation type="journal article" date="2021" name="New Phytol.">
        <title>Evolutionary innovations through gain and loss of genes in the ectomycorrhizal Boletales.</title>
        <authorList>
            <person name="Wu G."/>
            <person name="Miyauchi S."/>
            <person name="Morin E."/>
            <person name="Kuo A."/>
            <person name="Drula E."/>
            <person name="Varga T."/>
            <person name="Kohler A."/>
            <person name="Feng B."/>
            <person name="Cao Y."/>
            <person name="Lipzen A."/>
            <person name="Daum C."/>
            <person name="Hundley H."/>
            <person name="Pangilinan J."/>
            <person name="Johnson J."/>
            <person name="Barry K."/>
            <person name="LaButti K."/>
            <person name="Ng V."/>
            <person name="Ahrendt S."/>
            <person name="Min B."/>
            <person name="Choi I.G."/>
            <person name="Park H."/>
            <person name="Plett J.M."/>
            <person name="Magnuson J."/>
            <person name="Spatafora J.W."/>
            <person name="Nagy L.G."/>
            <person name="Henrissat B."/>
            <person name="Grigoriev I.V."/>
            <person name="Yang Z.L."/>
            <person name="Xu J."/>
            <person name="Martin F.M."/>
        </authorList>
    </citation>
    <scope>NUCLEOTIDE SEQUENCE</scope>
    <source>
        <strain evidence="3">KKN 215</strain>
    </source>
</reference>
<organism evidence="3 4">
    <name type="scientific">Cristinia sonorae</name>
    <dbReference type="NCBI Taxonomy" id="1940300"/>
    <lineage>
        <taxon>Eukaryota</taxon>
        <taxon>Fungi</taxon>
        <taxon>Dikarya</taxon>
        <taxon>Basidiomycota</taxon>
        <taxon>Agaricomycotina</taxon>
        <taxon>Agaricomycetes</taxon>
        <taxon>Agaricomycetidae</taxon>
        <taxon>Agaricales</taxon>
        <taxon>Pleurotineae</taxon>
        <taxon>Stephanosporaceae</taxon>
        <taxon>Cristinia</taxon>
    </lineage>
</organism>
<proteinExistence type="predicted"/>
<feature type="transmembrane region" description="Helical" evidence="2">
    <location>
        <begin position="128"/>
        <end position="148"/>
    </location>
</feature>
<evidence type="ECO:0000256" key="2">
    <source>
        <dbReference type="SAM" id="Phobius"/>
    </source>
</evidence>
<dbReference type="OrthoDB" id="3265172at2759"/>
<comment type="caution">
    <text evidence="3">The sequence shown here is derived from an EMBL/GenBank/DDBJ whole genome shotgun (WGS) entry which is preliminary data.</text>
</comment>
<feature type="transmembrane region" description="Helical" evidence="2">
    <location>
        <begin position="189"/>
        <end position="208"/>
    </location>
</feature>
<keyword evidence="4" id="KW-1185">Reference proteome</keyword>
<feature type="region of interest" description="Disordered" evidence="1">
    <location>
        <begin position="1"/>
        <end position="22"/>
    </location>
</feature>
<gene>
    <name evidence="3" type="ORF">BXZ70DRAFT_960056</name>
</gene>
<dbReference type="EMBL" id="JAEVFJ010000053">
    <property type="protein sequence ID" value="KAH8080698.1"/>
    <property type="molecule type" value="Genomic_DNA"/>
</dbReference>
<accession>A0A8K0UFH9</accession>
<sequence length="212" mass="23980">MNKLRKPPPPPLELAPKVQHGSPSRTMMFAQASTFSSPTTITHRPPVHTVQRTVAVTTPHSQPTVTTQTRQEQYWAARALTAETLLSASTMYQEQLRVMTHAAEAKHSQEVAELNRQHETRHSKMERLAMLLMTWLLVMAAVLMYLLIRGHPPQVSSRWTSPLHFTIPVLSPFTSVTEHEVSTLSTRSVVILVLASSCLAYGCFTYWIRQRK</sequence>
<dbReference type="AlphaFoldDB" id="A0A8K0UFH9"/>
<protein>
    <submittedName>
        <fullName evidence="3">Uncharacterized protein</fullName>
    </submittedName>
</protein>
<keyword evidence="2" id="KW-0472">Membrane</keyword>
<evidence type="ECO:0000313" key="4">
    <source>
        <dbReference type="Proteomes" id="UP000813824"/>
    </source>
</evidence>
<keyword evidence="2" id="KW-0812">Transmembrane</keyword>